<protein>
    <submittedName>
        <fullName evidence="1">Uncharacterized protein</fullName>
    </submittedName>
</protein>
<proteinExistence type="predicted"/>
<dbReference type="STRING" id="1297569.MESS2_1570003"/>
<dbReference type="EMBL" id="CAUM01000065">
    <property type="protein sequence ID" value="CCV05398.1"/>
    <property type="molecule type" value="Genomic_DNA"/>
</dbReference>
<gene>
    <name evidence="1" type="ORF">MESS2_1570003</name>
</gene>
<evidence type="ECO:0000313" key="1">
    <source>
        <dbReference type="EMBL" id="CCV05398.1"/>
    </source>
</evidence>
<evidence type="ECO:0000313" key="2">
    <source>
        <dbReference type="Proteomes" id="UP000012062"/>
    </source>
</evidence>
<comment type="caution">
    <text evidence="1">The sequence shown here is derived from an EMBL/GenBank/DDBJ whole genome shotgun (WGS) entry which is preliminary data.</text>
</comment>
<sequence>MAVRSWRDRPLRAANRQQFSGYFAEYRAIACNQRRMAERAGLDAKRLYPLEIVDCAW</sequence>
<dbReference type="Proteomes" id="UP000012062">
    <property type="component" value="Unassembled WGS sequence"/>
</dbReference>
<accession>M5EMP4</accession>
<name>M5EMP4_9HYPH</name>
<organism evidence="1 2">
    <name type="scientific">Mesorhizobium metallidurans STM 2683</name>
    <dbReference type="NCBI Taxonomy" id="1297569"/>
    <lineage>
        <taxon>Bacteria</taxon>
        <taxon>Pseudomonadati</taxon>
        <taxon>Pseudomonadota</taxon>
        <taxon>Alphaproteobacteria</taxon>
        <taxon>Hyphomicrobiales</taxon>
        <taxon>Phyllobacteriaceae</taxon>
        <taxon>Mesorhizobium</taxon>
    </lineage>
</organism>
<reference evidence="1 2" key="1">
    <citation type="submission" date="2013-02" db="EMBL/GenBank/DDBJ databases">
        <authorList>
            <person name="Genoscope - CEA"/>
        </authorList>
    </citation>
    <scope>NUCLEOTIDE SEQUENCE [LARGE SCALE GENOMIC DNA]</scope>
    <source>
        <strain evidence="1 2">STM 2683</strain>
    </source>
</reference>
<keyword evidence="2" id="KW-1185">Reference proteome</keyword>
<dbReference type="AlphaFoldDB" id="M5EMP4"/>